<dbReference type="EMBL" id="AP018227">
    <property type="protein sequence ID" value="BAY81242.1"/>
    <property type="molecule type" value="Genomic_DNA"/>
</dbReference>
<gene>
    <name evidence="4" type="ORF">NIES267_07180</name>
</gene>
<dbReference type="Pfam" id="PF00534">
    <property type="entry name" value="Glycos_transf_1"/>
    <property type="match status" value="1"/>
</dbReference>
<feature type="transmembrane region" description="Helical" evidence="2">
    <location>
        <begin position="82"/>
        <end position="107"/>
    </location>
</feature>
<dbReference type="GO" id="GO:0016757">
    <property type="term" value="F:glycosyltransferase activity"/>
    <property type="evidence" value="ECO:0007669"/>
    <property type="project" value="InterPro"/>
</dbReference>
<dbReference type="Gene3D" id="3.40.50.2000">
    <property type="entry name" value="Glycogen Phosphorylase B"/>
    <property type="match status" value="2"/>
</dbReference>
<evidence type="ECO:0000313" key="4">
    <source>
        <dbReference type="EMBL" id="BAY81242.1"/>
    </source>
</evidence>
<dbReference type="InterPro" id="IPR001296">
    <property type="entry name" value="Glyco_trans_1"/>
</dbReference>
<feature type="domain" description="Glycosyl transferase family 1" evidence="3">
    <location>
        <begin position="216"/>
        <end position="388"/>
    </location>
</feature>
<reference evidence="4 5" key="1">
    <citation type="submission" date="2017-06" db="EMBL/GenBank/DDBJ databases">
        <title>Genome sequencing of cyanobaciteial culture collection at National Institute for Environmental Studies (NIES).</title>
        <authorList>
            <person name="Hirose Y."/>
            <person name="Shimura Y."/>
            <person name="Fujisawa T."/>
            <person name="Nakamura Y."/>
            <person name="Kawachi M."/>
        </authorList>
    </citation>
    <scope>NUCLEOTIDE SEQUENCE [LARGE SCALE GENOMIC DNA]</scope>
    <source>
        <strain evidence="4 5">NIES-267</strain>
    </source>
</reference>
<dbReference type="AlphaFoldDB" id="A0A1Z4LJ35"/>
<dbReference type="SUPFAM" id="SSF53756">
    <property type="entry name" value="UDP-Glycosyltransferase/glycogen phosphorylase"/>
    <property type="match status" value="1"/>
</dbReference>
<keyword evidence="2" id="KW-0812">Transmembrane</keyword>
<dbReference type="CDD" id="cd03801">
    <property type="entry name" value="GT4_PimA-like"/>
    <property type="match status" value="1"/>
</dbReference>
<evidence type="ECO:0000256" key="1">
    <source>
        <dbReference type="ARBA" id="ARBA00022679"/>
    </source>
</evidence>
<evidence type="ECO:0000256" key="2">
    <source>
        <dbReference type="SAM" id="Phobius"/>
    </source>
</evidence>
<dbReference type="PANTHER" id="PTHR46401:SF2">
    <property type="entry name" value="GLYCOSYLTRANSFERASE WBBK-RELATED"/>
    <property type="match status" value="1"/>
</dbReference>
<keyword evidence="1 4" id="KW-0808">Transferase</keyword>
<protein>
    <submittedName>
        <fullName evidence="4">Group 1 glycosyl transferase</fullName>
    </submittedName>
</protein>
<dbReference type="PANTHER" id="PTHR46401">
    <property type="entry name" value="GLYCOSYLTRANSFERASE WBBK-RELATED"/>
    <property type="match status" value="1"/>
</dbReference>
<keyword evidence="5" id="KW-1185">Reference proteome</keyword>
<sequence length="410" mass="47065">MQNLSSVDKITIQEETSAPDILVVSRTFFPKEGGIEEYVYNRCLQNPRRTILLTATFEGYQDFDKNQEFSVHRWYLPKIPRLFGLGAIIKQVLNMFWSFVFAIKLYFRYRYRYIEWGHGYDFPAILLLSYFLPVKFFIYLHGNDILCPLRNPILKKLFELTLQRSSGLVCNSSFTRDFIKLNFNFNTPTYIINPIVRADKFGEKAKNKQYLENSRLNIRKQYNIPENAIVILSVGRLVKRKGFGTVIDNLNQLLNQGLDVHYIICGRGQIQSELEQIVTQLQLTERVHFAGFVPDADLADYYAASDIFAMLTFYDAQSASIEGFGIVYAEAGYFGKPVIASRIGGVEDAVHHEENGLLVSPDSPEEISQALTRLCKDNQLREKLGNKGVELAKRKTLHSIIYSEQLTVNS</sequence>
<dbReference type="GO" id="GO:0009103">
    <property type="term" value="P:lipopolysaccharide biosynthetic process"/>
    <property type="evidence" value="ECO:0007669"/>
    <property type="project" value="TreeGrafter"/>
</dbReference>
<accession>A0A1Z4LJ35</accession>
<evidence type="ECO:0000313" key="5">
    <source>
        <dbReference type="Proteomes" id="UP000218418"/>
    </source>
</evidence>
<organism evidence="4 5">
    <name type="scientific">Calothrix parasitica NIES-267</name>
    <dbReference type="NCBI Taxonomy" id="1973488"/>
    <lineage>
        <taxon>Bacteria</taxon>
        <taxon>Bacillati</taxon>
        <taxon>Cyanobacteriota</taxon>
        <taxon>Cyanophyceae</taxon>
        <taxon>Nostocales</taxon>
        <taxon>Calotrichaceae</taxon>
        <taxon>Calothrix</taxon>
    </lineage>
</organism>
<dbReference type="OrthoDB" id="73743at2"/>
<name>A0A1Z4LJ35_9CYAN</name>
<feature type="transmembrane region" description="Helical" evidence="2">
    <location>
        <begin position="119"/>
        <end position="140"/>
    </location>
</feature>
<proteinExistence type="predicted"/>
<dbReference type="Proteomes" id="UP000218418">
    <property type="component" value="Chromosome"/>
</dbReference>
<keyword evidence="2" id="KW-1133">Transmembrane helix</keyword>
<evidence type="ECO:0000259" key="3">
    <source>
        <dbReference type="Pfam" id="PF00534"/>
    </source>
</evidence>
<keyword evidence="2" id="KW-0472">Membrane</keyword>